<keyword evidence="4 7" id="KW-0812">Transmembrane</keyword>
<dbReference type="GO" id="GO:0015149">
    <property type="term" value="F:hexose transmembrane transporter activity"/>
    <property type="evidence" value="ECO:0007669"/>
    <property type="project" value="TreeGrafter"/>
</dbReference>
<protein>
    <submittedName>
        <fullName evidence="9">General substrate transporter</fullName>
    </submittedName>
</protein>
<name>A0A1A0HDN8_9ASCO</name>
<proteinExistence type="inferred from homology"/>
<keyword evidence="3" id="KW-0813">Transport</keyword>
<feature type="transmembrane region" description="Helical" evidence="7">
    <location>
        <begin position="166"/>
        <end position="185"/>
    </location>
</feature>
<evidence type="ECO:0000256" key="3">
    <source>
        <dbReference type="ARBA" id="ARBA00022448"/>
    </source>
</evidence>
<dbReference type="InterPro" id="IPR005829">
    <property type="entry name" value="Sugar_transporter_CS"/>
</dbReference>
<keyword evidence="5 7" id="KW-1133">Transmembrane helix</keyword>
<dbReference type="InterPro" id="IPR045263">
    <property type="entry name" value="GLUT"/>
</dbReference>
<feature type="transmembrane region" description="Helical" evidence="7">
    <location>
        <begin position="460"/>
        <end position="481"/>
    </location>
</feature>
<dbReference type="PANTHER" id="PTHR23503">
    <property type="entry name" value="SOLUTE CARRIER FAMILY 2"/>
    <property type="match status" value="1"/>
</dbReference>
<dbReference type="SUPFAM" id="SSF103473">
    <property type="entry name" value="MFS general substrate transporter"/>
    <property type="match status" value="1"/>
</dbReference>
<keyword evidence="10" id="KW-1185">Reference proteome</keyword>
<evidence type="ECO:0000313" key="10">
    <source>
        <dbReference type="Proteomes" id="UP000092555"/>
    </source>
</evidence>
<dbReference type="PANTHER" id="PTHR23503:SF8">
    <property type="entry name" value="FACILITATED GLUCOSE TRANSPORTER PROTEIN 1"/>
    <property type="match status" value="1"/>
</dbReference>
<dbReference type="InterPro" id="IPR020846">
    <property type="entry name" value="MFS_dom"/>
</dbReference>
<dbReference type="InterPro" id="IPR003663">
    <property type="entry name" value="Sugar/inositol_transpt"/>
</dbReference>
<dbReference type="AlphaFoldDB" id="A0A1A0HDN8"/>
<feature type="transmembrane region" description="Helical" evidence="7">
    <location>
        <begin position="197"/>
        <end position="216"/>
    </location>
</feature>
<dbReference type="Proteomes" id="UP000092555">
    <property type="component" value="Unassembled WGS sequence"/>
</dbReference>
<feature type="transmembrane region" description="Helical" evidence="7">
    <location>
        <begin position="304"/>
        <end position="327"/>
    </location>
</feature>
<feature type="domain" description="Major facilitator superfamily (MFS) profile" evidence="8">
    <location>
        <begin position="17"/>
        <end position="485"/>
    </location>
</feature>
<reference evidence="9 10" key="1">
    <citation type="submission" date="2016-05" db="EMBL/GenBank/DDBJ databases">
        <title>Comparative genomics of biotechnologically important yeasts.</title>
        <authorList>
            <consortium name="DOE Joint Genome Institute"/>
            <person name="Riley R."/>
            <person name="Haridas S."/>
            <person name="Wolfe K.H."/>
            <person name="Lopes M.R."/>
            <person name="Hittinger C.T."/>
            <person name="Goker M."/>
            <person name="Salamov A."/>
            <person name="Wisecaver J."/>
            <person name="Long T.M."/>
            <person name="Aerts A.L."/>
            <person name="Barry K."/>
            <person name="Choi C."/>
            <person name="Clum A."/>
            <person name="Coughlan A.Y."/>
            <person name="Deshpande S."/>
            <person name="Douglass A.P."/>
            <person name="Hanson S.J."/>
            <person name="Klenk H.-P."/>
            <person name="LaButti K."/>
            <person name="Lapidus A."/>
            <person name="Lindquist E."/>
            <person name="Lipzen A."/>
            <person name="Meier-kolthoff J.P."/>
            <person name="Ohm R.A."/>
            <person name="Otillar R.P."/>
            <person name="Pangilinan J."/>
            <person name="Peng Y."/>
            <person name="Rokas A."/>
            <person name="Rosa C.A."/>
            <person name="Scheuner C."/>
            <person name="Sibirny A.A."/>
            <person name="Slot J.C."/>
            <person name="Stielow J.B."/>
            <person name="Sun H."/>
            <person name="Kurtzman C.P."/>
            <person name="Blackwell M."/>
            <person name="Grigoriev I.V."/>
            <person name="Jeffries T.W."/>
        </authorList>
    </citation>
    <scope>NUCLEOTIDE SEQUENCE [LARGE SCALE GENOMIC DNA]</scope>
    <source>
        <strain evidence="9 10">NRRL YB-4993</strain>
    </source>
</reference>
<evidence type="ECO:0000256" key="1">
    <source>
        <dbReference type="ARBA" id="ARBA00004141"/>
    </source>
</evidence>
<dbReference type="Pfam" id="PF00083">
    <property type="entry name" value="Sugar_tr"/>
    <property type="match status" value="1"/>
</dbReference>
<dbReference type="OrthoDB" id="4540492at2759"/>
<feature type="transmembrane region" description="Helical" evidence="7">
    <location>
        <begin position="134"/>
        <end position="154"/>
    </location>
</feature>
<dbReference type="InterPro" id="IPR005828">
    <property type="entry name" value="MFS_sugar_transport-like"/>
</dbReference>
<evidence type="ECO:0000256" key="4">
    <source>
        <dbReference type="ARBA" id="ARBA00022692"/>
    </source>
</evidence>
<dbReference type="GeneID" id="30031341"/>
<dbReference type="STRING" id="869754.A0A1A0HDN8"/>
<evidence type="ECO:0000313" key="9">
    <source>
        <dbReference type="EMBL" id="OBA22131.1"/>
    </source>
</evidence>
<feature type="transmembrane region" description="Helical" evidence="7">
    <location>
        <begin position="395"/>
        <end position="420"/>
    </location>
</feature>
<gene>
    <name evidence="9" type="ORF">METBIDRAFT_67501</name>
</gene>
<evidence type="ECO:0000256" key="5">
    <source>
        <dbReference type="ARBA" id="ARBA00022989"/>
    </source>
</evidence>
<dbReference type="PROSITE" id="PS00217">
    <property type="entry name" value="SUGAR_TRANSPORT_2"/>
    <property type="match status" value="1"/>
</dbReference>
<comment type="subcellular location">
    <subcellularLocation>
        <location evidence="1">Membrane</location>
        <topology evidence="1">Multi-pass membrane protein</topology>
    </subcellularLocation>
</comment>
<sequence>MSGPQTKHKITWRLVWATLISSMSTLQFGFHLAAFNAPQDILSCRKSIPGPFEQYSDSFWGSFNIDQCIPMDSGSTAVINTMFTVGGLVSSTIVGSRAINGNFGRKHLQASSALLFFVGSAIVSISSTEMALNIGRFLTGLAAGSCMVMAPILISELAPVNHRGLMGSLLQFGVGLGILIAQAIAFPWSNDQQWRNIFLTGAVLGLLQFVLLFTTVESPKWLILQKGELSEACEILHTLRTSKLATHREINHYRKLSLSSALANRPTSDTLPLLESQELYPQDMASKNVTLSQYISGAKFRKEWTAVAIIMTAQQLCGMNAITYYGVSVLSHVVPDGTNVLFLTSALAITNVVAALAVCPFIDRWGRRPFLLLSMAIMTFCSIVISAGLMGNRNIVAAIGCFGFVIGYSVGLGQIPFLMVNELSSVEAVGMAQSLGTASNWLANICVALLFPLLQGKLRGLVFLIFTVLGAFYFGAVYICVPETREKVEYDEIWQGFS</sequence>
<comment type="similarity">
    <text evidence="2">Belongs to the major facilitator superfamily. Sugar transporter (TC 2.A.1.1) family.</text>
</comment>
<feature type="transmembrane region" description="Helical" evidence="7">
    <location>
        <begin position="77"/>
        <end position="96"/>
    </location>
</feature>
<feature type="transmembrane region" description="Helical" evidence="7">
    <location>
        <begin position="108"/>
        <end position="128"/>
    </location>
</feature>
<feature type="transmembrane region" description="Helical" evidence="7">
    <location>
        <begin position="339"/>
        <end position="358"/>
    </location>
</feature>
<comment type="caution">
    <text evidence="9">The sequence shown here is derived from an EMBL/GenBank/DDBJ whole genome shotgun (WGS) entry which is preliminary data.</text>
</comment>
<feature type="transmembrane region" description="Helical" evidence="7">
    <location>
        <begin position="370"/>
        <end position="389"/>
    </location>
</feature>
<dbReference type="GO" id="GO:0016020">
    <property type="term" value="C:membrane"/>
    <property type="evidence" value="ECO:0007669"/>
    <property type="project" value="UniProtKB-SubCell"/>
</dbReference>
<feature type="transmembrane region" description="Helical" evidence="7">
    <location>
        <begin position="432"/>
        <end position="454"/>
    </location>
</feature>
<accession>A0A1A0HDN8</accession>
<evidence type="ECO:0000259" key="8">
    <source>
        <dbReference type="PROSITE" id="PS50850"/>
    </source>
</evidence>
<evidence type="ECO:0000256" key="6">
    <source>
        <dbReference type="ARBA" id="ARBA00023136"/>
    </source>
</evidence>
<dbReference type="PRINTS" id="PR00171">
    <property type="entry name" value="SUGRTRNSPORT"/>
</dbReference>
<evidence type="ECO:0000256" key="7">
    <source>
        <dbReference type="SAM" id="Phobius"/>
    </source>
</evidence>
<keyword evidence="6 7" id="KW-0472">Membrane</keyword>
<dbReference type="PROSITE" id="PS50850">
    <property type="entry name" value="MFS"/>
    <property type="match status" value="1"/>
</dbReference>
<evidence type="ECO:0000256" key="2">
    <source>
        <dbReference type="ARBA" id="ARBA00010992"/>
    </source>
</evidence>
<dbReference type="RefSeq" id="XP_018712627.1">
    <property type="nucleotide sequence ID" value="XM_018858365.1"/>
</dbReference>
<organism evidence="9 10">
    <name type="scientific">Metschnikowia bicuspidata var. bicuspidata NRRL YB-4993</name>
    <dbReference type="NCBI Taxonomy" id="869754"/>
    <lineage>
        <taxon>Eukaryota</taxon>
        <taxon>Fungi</taxon>
        <taxon>Dikarya</taxon>
        <taxon>Ascomycota</taxon>
        <taxon>Saccharomycotina</taxon>
        <taxon>Pichiomycetes</taxon>
        <taxon>Metschnikowiaceae</taxon>
        <taxon>Metschnikowia</taxon>
    </lineage>
</organism>
<dbReference type="InterPro" id="IPR036259">
    <property type="entry name" value="MFS_trans_sf"/>
</dbReference>
<feature type="transmembrane region" description="Helical" evidence="7">
    <location>
        <begin position="12"/>
        <end position="33"/>
    </location>
</feature>
<dbReference type="Gene3D" id="1.20.1250.20">
    <property type="entry name" value="MFS general substrate transporter like domains"/>
    <property type="match status" value="1"/>
</dbReference>
<dbReference type="EMBL" id="LXTC01000002">
    <property type="protein sequence ID" value="OBA22131.1"/>
    <property type="molecule type" value="Genomic_DNA"/>
</dbReference>